<dbReference type="Proteomes" id="UP000288024">
    <property type="component" value="Unassembled WGS sequence"/>
</dbReference>
<sequence>MQDTQKIVNVIGAGLAGSEAAWQIAKRGIKVNLYEMRPVKQTPAHHTDKFAELVCSNSLRGNALTNAVGVLKEEMRRLDSVIIDSADLCAVPAGGALAVDRHEFAGRVTEMVKNHPNVTVINEEVTSIPEGVTVIATGPLTSAALSESLKELTGEDYLYFYDAAAPIIEKDSIDLDKVYLKSRYDKGEAAYLNCPMTEEEFDRFYEALIDAETVPLKEFEKEIFFEGCMPIEVMASRGKKTMLFGPMKPVGLEDPKTGKRPYAVVQLRQDDAAGTLYNIVGFQTHLKWGPQKEVLRLIPGLENAEIVRYGVMHRNTFINSPKVLNATYQFRNRPNLFFAGQMTGVEGYVESAASGLVAGINAAKLVNGEPLIQFPVETAIGSMANYITKTNAKTFQPMNANFGLFPELPTRIKGKKERYEQHANRALETIQNFMKNV</sequence>
<dbReference type="FunFam" id="3.50.50.60:FF:000040">
    <property type="entry name" value="Methylenetetrahydrofolate--tRNA-(uracil-5-)-methyltransferase TrmFO"/>
    <property type="match status" value="1"/>
</dbReference>
<keyword evidence="5 10" id="KW-0808">Transferase</keyword>
<evidence type="ECO:0000256" key="9">
    <source>
        <dbReference type="ARBA" id="ARBA00023027"/>
    </source>
</evidence>
<keyword evidence="13" id="KW-1185">Reference proteome</keyword>
<keyword evidence="9 10" id="KW-0520">NAD</keyword>
<dbReference type="InterPro" id="IPR036188">
    <property type="entry name" value="FAD/NAD-bd_sf"/>
</dbReference>
<dbReference type="InterPro" id="IPR002218">
    <property type="entry name" value="MnmG-rel"/>
</dbReference>
<dbReference type="Pfam" id="PF01134">
    <property type="entry name" value="GIDA"/>
    <property type="match status" value="1"/>
</dbReference>
<feature type="domain" description="MnmG N-terminal" evidence="11">
    <location>
        <begin position="8"/>
        <end position="369"/>
    </location>
</feature>
<organism evidence="12 13">
    <name type="scientific">Niallia taxi</name>
    <dbReference type="NCBI Taxonomy" id="2499688"/>
    <lineage>
        <taxon>Bacteria</taxon>
        <taxon>Bacillati</taxon>
        <taxon>Bacillota</taxon>
        <taxon>Bacilli</taxon>
        <taxon>Bacillales</taxon>
        <taxon>Bacillaceae</taxon>
        <taxon>Niallia</taxon>
    </lineage>
</organism>
<dbReference type="EMBL" id="RZTZ01000001">
    <property type="protein sequence ID" value="RVT67111.1"/>
    <property type="molecule type" value="Genomic_DNA"/>
</dbReference>
<evidence type="ECO:0000256" key="10">
    <source>
        <dbReference type="HAMAP-Rule" id="MF_01037"/>
    </source>
</evidence>
<dbReference type="SUPFAM" id="SSF51905">
    <property type="entry name" value="FAD/NAD(P)-binding domain"/>
    <property type="match status" value="1"/>
</dbReference>
<comment type="subcellular location">
    <subcellularLocation>
        <location evidence="10">Cytoplasm</location>
    </subcellularLocation>
</comment>
<dbReference type="PROSITE" id="PS01281">
    <property type="entry name" value="GIDA_2"/>
    <property type="match status" value="1"/>
</dbReference>
<dbReference type="GO" id="GO:0047151">
    <property type="term" value="F:tRNA (uracil(54)-C5)-methyltransferase activity, 5,10-methylenetetrahydrofolate-dependent"/>
    <property type="evidence" value="ECO:0007669"/>
    <property type="project" value="UniProtKB-UniRule"/>
</dbReference>
<dbReference type="NCBIfam" id="NF003739">
    <property type="entry name" value="PRK05335.1"/>
    <property type="match status" value="1"/>
</dbReference>
<dbReference type="InterPro" id="IPR004417">
    <property type="entry name" value="TrmFO"/>
</dbReference>
<dbReference type="FunFam" id="3.50.50.60:FF:000035">
    <property type="entry name" value="Methylenetetrahydrofolate--tRNA-(uracil-5-)-methyltransferase TrmFO"/>
    <property type="match status" value="1"/>
</dbReference>
<keyword evidence="3 10" id="KW-0489">Methyltransferase</keyword>
<feature type="binding site" evidence="10">
    <location>
        <begin position="12"/>
        <end position="17"/>
    </location>
    <ligand>
        <name>FAD</name>
        <dbReference type="ChEBI" id="CHEBI:57692"/>
    </ligand>
</feature>
<dbReference type="InterPro" id="IPR040131">
    <property type="entry name" value="MnmG_N"/>
</dbReference>
<keyword evidence="6 10" id="KW-0819">tRNA processing</keyword>
<evidence type="ECO:0000256" key="7">
    <source>
        <dbReference type="ARBA" id="ARBA00022827"/>
    </source>
</evidence>
<evidence type="ECO:0000313" key="13">
    <source>
        <dbReference type="Proteomes" id="UP000288024"/>
    </source>
</evidence>
<accession>A0A3S2UYJ1</accession>
<comment type="function">
    <text evidence="10">Catalyzes the folate-dependent formation of 5-methyl-uridine at position 54 (M-5-U54) in all tRNAs.</text>
</comment>
<gene>
    <name evidence="10 12" type="primary">trmFO</name>
    <name evidence="12" type="ORF">EM808_01125</name>
</gene>
<dbReference type="HAMAP" id="MF_01037">
    <property type="entry name" value="TrmFO"/>
    <property type="match status" value="1"/>
</dbReference>
<evidence type="ECO:0000256" key="8">
    <source>
        <dbReference type="ARBA" id="ARBA00022857"/>
    </source>
</evidence>
<dbReference type="Gene3D" id="3.50.50.60">
    <property type="entry name" value="FAD/NAD(P)-binding domain"/>
    <property type="match status" value="2"/>
</dbReference>
<evidence type="ECO:0000313" key="12">
    <source>
        <dbReference type="EMBL" id="RVT67111.1"/>
    </source>
</evidence>
<dbReference type="NCBIfam" id="TIGR00137">
    <property type="entry name" value="gid_trmFO"/>
    <property type="match status" value="1"/>
</dbReference>
<comment type="catalytic activity">
    <reaction evidence="10">
        <text>uridine(54) in tRNA + (6R)-5,10-methylene-5,6,7,8-tetrahydrofolate + NADH + H(+) = 5-methyluridine(54) in tRNA + (6S)-5,6,7,8-tetrahydrofolate + NAD(+)</text>
        <dbReference type="Rhea" id="RHEA:16873"/>
        <dbReference type="Rhea" id="RHEA-COMP:10167"/>
        <dbReference type="Rhea" id="RHEA-COMP:10193"/>
        <dbReference type="ChEBI" id="CHEBI:15378"/>
        <dbReference type="ChEBI" id="CHEBI:15636"/>
        <dbReference type="ChEBI" id="CHEBI:57453"/>
        <dbReference type="ChEBI" id="CHEBI:57540"/>
        <dbReference type="ChEBI" id="CHEBI:57945"/>
        <dbReference type="ChEBI" id="CHEBI:65315"/>
        <dbReference type="ChEBI" id="CHEBI:74447"/>
        <dbReference type="EC" id="2.1.1.74"/>
    </reaction>
</comment>
<dbReference type="PANTHER" id="PTHR11806:SF2">
    <property type="entry name" value="METHYLENETETRAHYDROFOLATE--TRNA-(URACIL-5-)-METHYLTRANSFERASE TRMFO"/>
    <property type="match status" value="1"/>
</dbReference>
<dbReference type="PANTHER" id="PTHR11806">
    <property type="entry name" value="GLUCOSE INHIBITED DIVISION PROTEIN A"/>
    <property type="match status" value="1"/>
</dbReference>
<dbReference type="RefSeq" id="WP_127734611.1">
    <property type="nucleotide sequence ID" value="NZ_CAJCKN010000045.1"/>
</dbReference>
<dbReference type="GO" id="GO:0002098">
    <property type="term" value="P:tRNA wobble uridine modification"/>
    <property type="evidence" value="ECO:0007669"/>
    <property type="project" value="TreeGrafter"/>
</dbReference>
<protein>
    <recommendedName>
        <fullName evidence="10">Methylenetetrahydrofolate--tRNA-(uracil-5-)-methyltransferase TrmFO</fullName>
        <ecNumber evidence="10">2.1.1.74</ecNumber>
    </recommendedName>
    <alternativeName>
        <fullName evidence="10">Folate-dependent tRNA (uracil-5-)-methyltransferase</fullName>
    </alternativeName>
    <alternativeName>
        <fullName evidence="10">Folate-dependent tRNA(M-5-U54)-methyltransferase</fullName>
    </alternativeName>
</protein>
<proteinExistence type="inferred from homology"/>
<dbReference type="GO" id="GO:0005829">
    <property type="term" value="C:cytosol"/>
    <property type="evidence" value="ECO:0007669"/>
    <property type="project" value="TreeGrafter"/>
</dbReference>
<reference evidence="12 13" key="1">
    <citation type="submission" date="2019-01" db="EMBL/GenBank/DDBJ databases">
        <title>Bacillus sp. M5HDSG1-1, whole genome shotgun sequence.</title>
        <authorList>
            <person name="Tuo L."/>
        </authorList>
    </citation>
    <scope>NUCLEOTIDE SEQUENCE [LARGE SCALE GENOMIC DNA]</scope>
    <source>
        <strain evidence="12 13">M5HDSG1-1</strain>
    </source>
</reference>
<comment type="caution">
    <text evidence="12">The sequence shown here is derived from an EMBL/GenBank/DDBJ whole genome shotgun (WGS) entry which is preliminary data.</text>
</comment>
<dbReference type="AlphaFoldDB" id="A0A3S2UYJ1"/>
<keyword evidence="7 10" id="KW-0274">FAD</keyword>
<evidence type="ECO:0000256" key="4">
    <source>
        <dbReference type="ARBA" id="ARBA00022630"/>
    </source>
</evidence>
<dbReference type="InterPro" id="IPR020595">
    <property type="entry name" value="MnmG-rel_CS"/>
</dbReference>
<dbReference type="GO" id="GO:0030488">
    <property type="term" value="P:tRNA methylation"/>
    <property type="evidence" value="ECO:0007669"/>
    <property type="project" value="TreeGrafter"/>
</dbReference>
<evidence type="ECO:0000259" key="11">
    <source>
        <dbReference type="Pfam" id="PF01134"/>
    </source>
</evidence>
<comment type="cofactor">
    <cofactor evidence="1 10">
        <name>FAD</name>
        <dbReference type="ChEBI" id="CHEBI:57692"/>
    </cofactor>
</comment>
<evidence type="ECO:0000256" key="6">
    <source>
        <dbReference type="ARBA" id="ARBA00022694"/>
    </source>
</evidence>
<comment type="catalytic activity">
    <reaction evidence="10">
        <text>uridine(54) in tRNA + (6R)-5,10-methylene-5,6,7,8-tetrahydrofolate + NADPH + H(+) = 5-methyluridine(54) in tRNA + (6S)-5,6,7,8-tetrahydrofolate + NADP(+)</text>
        <dbReference type="Rhea" id="RHEA:62372"/>
        <dbReference type="Rhea" id="RHEA-COMP:10167"/>
        <dbReference type="Rhea" id="RHEA-COMP:10193"/>
        <dbReference type="ChEBI" id="CHEBI:15378"/>
        <dbReference type="ChEBI" id="CHEBI:15636"/>
        <dbReference type="ChEBI" id="CHEBI:57453"/>
        <dbReference type="ChEBI" id="CHEBI:57783"/>
        <dbReference type="ChEBI" id="CHEBI:58349"/>
        <dbReference type="ChEBI" id="CHEBI:65315"/>
        <dbReference type="ChEBI" id="CHEBI:74447"/>
        <dbReference type="EC" id="2.1.1.74"/>
    </reaction>
</comment>
<keyword evidence="2 10" id="KW-0963">Cytoplasm</keyword>
<dbReference type="GeneID" id="87615253"/>
<evidence type="ECO:0000256" key="1">
    <source>
        <dbReference type="ARBA" id="ARBA00001974"/>
    </source>
</evidence>
<dbReference type="GO" id="GO:0050660">
    <property type="term" value="F:flavin adenine dinucleotide binding"/>
    <property type="evidence" value="ECO:0007669"/>
    <property type="project" value="UniProtKB-UniRule"/>
</dbReference>
<evidence type="ECO:0000256" key="5">
    <source>
        <dbReference type="ARBA" id="ARBA00022679"/>
    </source>
</evidence>
<name>A0A3S2UYJ1_9BACI</name>
<evidence type="ECO:0000256" key="2">
    <source>
        <dbReference type="ARBA" id="ARBA00022490"/>
    </source>
</evidence>
<comment type="similarity">
    <text evidence="10">Belongs to the MnmG family. TrmFO subfamily.</text>
</comment>
<keyword evidence="4 10" id="KW-0285">Flavoprotein</keyword>
<dbReference type="EC" id="2.1.1.74" evidence="10"/>
<evidence type="ECO:0000256" key="3">
    <source>
        <dbReference type="ARBA" id="ARBA00022603"/>
    </source>
</evidence>
<keyword evidence="8 10" id="KW-0521">NADP</keyword>